<comment type="subcellular location">
    <subcellularLocation>
        <location evidence="6">Cytoplasm</location>
    </subcellularLocation>
</comment>
<feature type="binding site" evidence="6">
    <location>
        <position position="254"/>
    </location>
    <ligand>
        <name>K(+)</name>
        <dbReference type="ChEBI" id="CHEBI:29103"/>
    </ligand>
</feature>
<organism evidence="8 9">
    <name type="scientific">Aureimonas populi</name>
    <dbReference type="NCBI Taxonomy" id="1701758"/>
    <lineage>
        <taxon>Bacteria</taxon>
        <taxon>Pseudomonadati</taxon>
        <taxon>Pseudomonadota</taxon>
        <taxon>Alphaproteobacteria</taxon>
        <taxon>Hyphomicrobiales</taxon>
        <taxon>Aurantimonadaceae</taxon>
        <taxon>Aureimonas</taxon>
    </lineage>
</organism>
<dbReference type="SUPFAM" id="SSF116878">
    <property type="entry name" value="TrmE connector domain"/>
    <property type="match status" value="1"/>
</dbReference>
<feature type="binding site" evidence="6">
    <location>
        <position position="123"/>
    </location>
    <ligand>
        <name>(6S)-5-formyl-5,6,7,8-tetrahydrofolate</name>
        <dbReference type="ChEBI" id="CHEBI:57457"/>
    </ligand>
</feature>
<dbReference type="InterPro" id="IPR018948">
    <property type="entry name" value="GTP-bd_TrmE_N"/>
</dbReference>
<comment type="caution">
    <text evidence="6">Lacks conserved residue(s) required for the propagation of feature annotation.</text>
</comment>
<evidence type="ECO:0000259" key="7">
    <source>
        <dbReference type="PROSITE" id="PS51709"/>
    </source>
</evidence>
<keyword evidence="9" id="KW-1185">Reference proteome</keyword>
<evidence type="ECO:0000256" key="1">
    <source>
        <dbReference type="ARBA" id="ARBA00011043"/>
    </source>
</evidence>
<dbReference type="InterPro" id="IPR027266">
    <property type="entry name" value="TrmE/GcvT-like"/>
</dbReference>
<dbReference type="Pfam" id="PF10396">
    <property type="entry name" value="TrmE_N"/>
    <property type="match status" value="1"/>
</dbReference>
<evidence type="ECO:0000313" key="9">
    <source>
        <dbReference type="Proteomes" id="UP001597371"/>
    </source>
</evidence>
<dbReference type="CDD" id="cd04164">
    <property type="entry name" value="trmE"/>
    <property type="match status" value="1"/>
</dbReference>
<feature type="domain" description="TrmE-type G" evidence="7">
    <location>
        <begin position="220"/>
        <end position="366"/>
    </location>
</feature>
<keyword evidence="6" id="KW-0963">Cytoplasm</keyword>
<name>A0ABW5CPY6_9HYPH</name>
<dbReference type="InterPro" id="IPR025867">
    <property type="entry name" value="MnmE_helical"/>
</dbReference>
<feature type="binding site" evidence="6">
    <location>
        <position position="234"/>
    </location>
    <ligand>
        <name>Mg(2+)</name>
        <dbReference type="ChEBI" id="CHEBI:18420"/>
    </ligand>
</feature>
<dbReference type="GO" id="GO:0016787">
    <property type="term" value="F:hydrolase activity"/>
    <property type="evidence" value="ECO:0007669"/>
    <property type="project" value="UniProtKB-KW"/>
</dbReference>
<accession>A0ABW5CPY6</accession>
<dbReference type="EC" id="3.6.-.-" evidence="6"/>
<evidence type="ECO:0000256" key="2">
    <source>
        <dbReference type="ARBA" id="ARBA00022694"/>
    </source>
</evidence>
<dbReference type="Gene3D" id="3.40.50.300">
    <property type="entry name" value="P-loop containing nucleotide triphosphate hydrolases"/>
    <property type="match status" value="1"/>
</dbReference>
<keyword evidence="6" id="KW-0460">Magnesium</keyword>
<evidence type="ECO:0000256" key="3">
    <source>
        <dbReference type="ARBA" id="ARBA00022741"/>
    </source>
</evidence>
<feature type="binding site" evidence="6">
    <location>
        <position position="249"/>
    </location>
    <ligand>
        <name>K(+)</name>
        <dbReference type="ChEBI" id="CHEBI:29103"/>
    </ligand>
</feature>
<feature type="binding site" evidence="6">
    <location>
        <position position="255"/>
    </location>
    <ligand>
        <name>Mg(2+)</name>
        <dbReference type="ChEBI" id="CHEBI:18420"/>
    </ligand>
</feature>
<dbReference type="InterPro" id="IPR027417">
    <property type="entry name" value="P-loop_NTPase"/>
</dbReference>
<dbReference type="PRINTS" id="PR00326">
    <property type="entry name" value="GTP1OBG"/>
</dbReference>
<dbReference type="InterPro" id="IPR004520">
    <property type="entry name" value="GTPase_MnmE"/>
</dbReference>
<dbReference type="HAMAP" id="MF_00379">
    <property type="entry name" value="GTPase_MnmE"/>
    <property type="match status" value="1"/>
</dbReference>
<gene>
    <name evidence="6 8" type="primary">mnmE</name>
    <name evidence="6" type="synonym">trmE</name>
    <name evidence="8" type="ORF">ACFSKQ_17175</name>
</gene>
<dbReference type="NCBIfam" id="NF003661">
    <property type="entry name" value="PRK05291.1-3"/>
    <property type="match status" value="1"/>
</dbReference>
<dbReference type="EMBL" id="JBHUIJ010000027">
    <property type="protein sequence ID" value="MFD2239184.1"/>
    <property type="molecule type" value="Genomic_DNA"/>
</dbReference>
<dbReference type="RefSeq" id="WP_209740224.1">
    <property type="nucleotide sequence ID" value="NZ_CP072611.1"/>
</dbReference>
<feature type="binding site" evidence="6">
    <location>
        <position position="251"/>
    </location>
    <ligand>
        <name>K(+)</name>
        <dbReference type="ChEBI" id="CHEBI:29103"/>
    </ligand>
</feature>
<evidence type="ECO:0000313" key="8">
    <source>
        <dbReference type="EMBL" id="MFD2239184.1"/>
    </source>
</evidence>
<comment type="cofactor">
    <cofactor evidence="6">
        <name>K(+)</name>
        <dbReference type="ChEBI" id="CHEBI:29103"/>
    </cofactor>
    <text evidence="6">Binds 1 potassium ion per subunit.</text>
</comment>
<comment type="subunit">
    <text evidence="6">Homodimer. Heterotetramer of two MnmE and two MnmG subunits.</text>
</comment>
<dbReference type="Proteomes" id="UP001597371">
    <property type="component" value="Unassembled WGS sequence"/>
</dbReference>
<proteinExistence type="inferred from homology"/>
<evidence type="ECO:0000256" key="5">
    <source>
        <dbReference type="ARBA" id="ARBA00023134"/>
    </source>
</evidence>
<dbReference type="CDD" id="cd14858">
    <property type="entry name" value="TrmE_N"/>
    <property type="match status" value="1"/>
</dbReference>
<feature type="binding site" evidence="6">
    <location>
        <position position="230"/>
    </location>
    <ligand>
        <name>K(+)</name>
        <dbReference type="ChEBI" id="CHEBI:29103"/>
    </ligand>
</feature>
<evidence type="ECO:0000256" key="6">
    <source>
        <dbReference type="HAMAP-Rule" id="MF_00379"/>
    </source>
</evidence>
<comment type="caution">
    <text evidence="8">The sequence shown here is derived from an EMBL/GenBank/DDBJ whole genome shotgun (WGS) entry which is preliminary data.</text>
</comment>
<keyword evidence="4 6" id="KW-0630">Potassium</keyword>
<dbReference type="PROSITE" id="PS51709">
    <property type="entry name" value="G_TRME"/>
    <property type="match status" value="1"/>
</dbReference>
<dbReference type="InterPro" id="IPR031168">
    <property type="entry name" value="G_TrmE"/>
</dbReference>
<comment type="function">
    <text evidence="6">Exhibits a very high intrinsic GTPase hydrolysis rate. Involved in the addition of a carboxymethylaminomethyl (cmnm) group at the wobble position (U34) of certain tRNAs, forming tRNA-cmnm(5)s(2)U34.</text>
</comment>
<sequence>MMAAPLHDTIVALSSGSLPSGIAVMRASGPAVRTLLASLAGGVPAPRRASLRLIRDEEGKALDRGLVLFFPGPETATGEDVAEFHLHGGRAVVAGFLQAATSLADVRLAGPGEFTRRAFVHGRIDLTEAEGLADLLAAETQGQRRRALDQAEGAHRALYEDWAARLLHARAMLEAEFDFSDEDDVSEGVSAAALEEAGRLAREIAAHLSAAGRGEILREGFRVALVGSPNAGKSSLLNALARRDAAIVSDIPGTTRDLVEVSLDMGGVPVRLVDTAGLREAGDAIEAVGVERARGAMEEADLVLLLQPPEESRESAMTHVKQVPAHKLLLLRSKGDLAGGLEGPSVSAATGAGLAELESALADRARAAVGDPSQLVPTRERHRLILRAALDELEAQPLPALPPEIAAETLRRAGDRLAALTGARGVEDILDIVFSQFCIGK</sequence>
<keyword evidence="5 6" id="KW-0342">GTP-binding</keyword>
<dbReference type="SUPFAM" id="SSF52540">
    <property type="entry name" value="P-loop containing nucleoside triphosphate hydrolases"/>
    <property type="match status" value="1"/>
</dbReference>
<reference evidence="9" key="1">
    <citation type="journal article" date="2019" name="Int. J. Syst. Evol. Microbiol.">
        <title>The Global Catalogue of Microorganisms (GCM) 10K type strain sequencing project: providing services to taxonomists for standard genome sequencing and annotation.</title>
        <authorList>
            <consortium name="The Broad Institute Genomics Platform"/>
            <consortium name="The Broad Institute Genome Sequencing Center for Infectious Disease"/>
            <person name="Wu L."/>
            <person name="Ma J."/>
        </authorList>
    </citation>
    <scope>NUCLEOTIDE SEQUENCE [LARGE SCALE GENOMIC DNA]</scope>
    <source>
        <strain evidence="9">ZS-35-S2</strain>
    </source>
</reference>
<dbReference type="Gene3D" id="3.30.1360.120">
    <property type="entry name" value="Probable tRNA modification gtpase trme, domain 1"/>
    <property type="match status" value="1"/>
</dbReference>
<feature type="binding site" evidence="6">
    <location>
        <position position="26"/>
    </location>
    <ligand>
        <name>(6S)-5-formyl-5,6,7,8-tetrahydrofolate</name>
        <dbReference type="ChEBI" id="CHEBI:57457"/>
    </ligand>
</feature>
<keyword evidence="3 6" id="KW-0547">Nucleotide-binding</keyword>
<dbReference type="Pfam" id="PF01926">
    <property type="entry name" value="MMR_HSR1"/>
    <property type="match status" value="1"/>
</dbReference>
<feature type="binding site" evidence="6">
    <location>
        <begin position="249"/>
        <end position="255"/>
    </location>
    <ligand>
        <name>GTP</name>
        <dbReference type="ChEBI" id="CHEBI:37565"/>
    </ligand>
</feature>
<feature type="binding site" evidence="6">
    <location>
        <begin position="274"/>
        <end position="277"/>
    </location>
    <ligand>
        <name>GTP</name>
        <dbReference type="ChEBI" id="CHEBI:37565"/>
    </ligand>
</feature>
<keyword evidence="6 8" id="KW-0378">Hydrolase</keyword>
<feature type="binding site" evidence="6">
    <location>
        <position position="83"/>
    </location>
    <ligand>
        <name>(6S)-5-formyl-5,6,7,8-tetrahydrofolate</name>
        <dbReference type="ChEBI" id="CHEBI:57457"/>
    </ligand>
</feature>
<feature type="binding site" evidence="6">
    <location>
        <position position="441"/>
    </location>
    <ligand>
        <name>(6S)-5-formyl-5,6,7,8-tetrahydrofolate</name>
        <dbReference type="ChEBI" id="CHEBI:57457"/>
    </ligand>
</feature>
<protein>
    <recommendedName>
        <fullName evidence="6">tRNA modification GTPase MnmE</fullName>
        <ecNumber evidence="6">3.6.-.-</ecNumber>
    </recommendedName>
</protein>
<dbReference type="Pfam" id="PF12631">
    <property type="entry name" value="MnmE_helical"/>
    <property type="match status" value="1"/>
</dbReference>
<evidence type="ECO:0000256" key="4">
    <source>
        <dbReference type="ARBA" id="ARBA00022958"/>
    </source>
</evidence>
<feature type="binding site" evidence="6">
    <location>
        <begin position="230"/>
        <end position="235"/>
    </location>
    <ligand>
        <name>GTP</name>
        <dbReference type="ChEBI" id="CHEBI:37565"/>
    </ligand>
</feature>
<dbReference type="PANTHER" id="PTHR42714">
    <property type="entry name" value="TRNA MODIFICATION GTPASE GTPBP3"/>
    <property type="match status" value="1"/>
</dbReference>
<dbReference type="InterPro" id="IPR027368">
    <property type="entry name" value="MnmE_dom2"/>
</dbReference>
<dbReference type="NCBIfam" id="TIGR00231">
    <property type="entry name" value="small_GTP"/>
    <property type="match status" value="1"/>
</dbReference>
<keyword evidence="6" id="KW-0479">Metal-binding</keyword>
<comment type="similarity">
    <text evidence="1 6">Belongs to the TRAFAC class TrmE-Era-EngA-EngB-Septin-like GTPase superfamily. TrmE GTPase family.</text>
</comment>
<dbReference type="InterPro" id="IPR005225">
    <property type="entry name" value="Small_GTP-bd"/>
</dbReference>
<dbReference type="Gene3D" id="1.20.120.430">
    <property type="entry name" value="tRNA modification GTPase MnmE domain 2"/>
    <property type="match status" value="1"/>
</dbReference>
<keyword evidence="2 6" id="KW-0819">tRNA processing</keyword>
<dbReference type="InterPro" id="IPR006073">
    <property type="entry name" value="GTP-bd"/>
</dbReference>
<dbReference type="PANTHER" id="PTHR42714:SF2">
    <property type="entry name" value="TRNA MODIFICATION GTPASE GTPBP3, MITOCHONDRIAL"/>
    <property type="match status" value="1"/>
</dbReference>